<accession>A0A7G5BXP4</accession>
<evidence type="ECO:0000259" key="1">
    <source>
        <dbReference type="PROSITE" id="PS51272"/>
    </source>
</evidence>
<sequence length="1299" mass="142552">MRKLLSAFLALVLVVTLVPANLIKQVNAASSATYFIPDVTALRDTALHTIDVAGAPTLLTRDDAYVTSNGRLTISGTFSYVASASMGVKIEQLNLQADKTWKTDSTHYTTGSVQEVTGQTNRFTASNLTLFSGMNRITFTGMQGTIQRSDVFYVLYDQIPYIESLKVISGSTTVNLNEGTQAVVPAQMITLQGIVKNATTATVSMNGASSILAYIYDDGTLFTPAMNLKPGLNTLKMSISNGSNTINTTRELYFFDATKPYTDVQLVHHTAEYPILNKIPNVTTGAATPVPGEEAGLKVTMLVPYGATDFGGSATYIMNGSPVTTIAATDVDGPEIIIPGADGITPEYRLVTFTTPTTFPFAVSGGAYANTQTVRITVTYGTFTTSFEGTFKFVPGDTLIENIQYLPNYDGTADVTLADKEPLRGAQVNSPDFYILVDTNIAPSGTLKAVYLPLSTTTLTLVSVPGAAGQTATSMVYQVKNFTNGQQKVQFKYDNSTSTYNADISYVNKSYIYIENLYDGQTYEFDSRQTNDLTISGKFMGFENIEAAQYFINGVLMDSADATPPTDPTIPELTTPSFALTVNIGGTGPLVFGENRIVFKAVNKNGAGISQEIVKEVRIYLIDTNLSTIKSLMPTLSVTGREEFTQGELTDPPYTPEKMAKIFAVTPEFLLVNGKYTTSETKYDLVIRGTGASILNLKLGTSLMFNTTIPDVGSAAVGLKQNVLYVTPNNEKFYYDFAGDEKDFILRIRDIPFTAPGSHIYNLELINETGARTNQLLDVTREVSPYRVLSPQPTVGNQILVNKNFVHFDIEAEGATEVLIDGQKATKRTDRDNRFTYDFVGLKPDKLTSIKVQIKRADTTLNNTVQVYYSSSVQIDSQYMQKMDKKFDVFEKSVQLTFPKGTVLQSAKPNASNITKLYNNTMFLFGIADPLDGVVERRNDYGNIINIDFDERFADKSQIQIPELLAIRFKNNSNTLNFSSISPIYWISGGVGEYGNKGDIDYKPATNGLAPYSTEGLFTQYPLERKVIPSKRGELTLKYDTNVVDEVGYTVSVMRYTDNGSWENIGGKVDTKKHTITVPFDDFGYYNVVKLRKGFTDITNHSWARNILNALYSKGIMKNMRTDEFGANDLTTRGEFATLLVKGLNLPLNSAGSQTFFDISPGTKTDTWSYEYIETAARAGIVTGLDEGFFGPEIRITRQEAAVMIARAMKLKMSVNDSKLEAKLAKSFSDSGLIHYYSRPAIEAVSKAKIMSGTPVTVPGQDKQSFAFNPRGNMTRAEAGKIAVELLKKYNSLFPKNLS</sequence>
<feature type="domain" description="SLH" evidence="1">
    <location>
        <begin position="1225"/>
        <end position="1297"/>
    </location>
</feature>
<organism evidence="2 3">
    <name type="scientific">Cohnella cholangitidis</name>
    <dbReference type="NCBI Taxonomy" id="2598458"/>
    <lineage>
        <taxon>Bacteria</taxon>
        <taxon>Bacillati</taxon>
        <taxon>Bacillota</taxon>
        <taxon>Bacilli</taxon>
        <taxon>Bacillales</taxon>
        <taxon>Paenibacillaceae</taxon>
        <taxon>Cohnella</taxon>
    </lineage>
</organism>
<dbReference type="EMBL" id="CP041969">
    <property type="protein sequence ID" value="QMV41728.1"/>
    <property type="molecule type" value="Genomic_DNA"/>
</dbReference>
<proteinExistence type="predicted"/>
<gene>
    <name evidence="2" type="ORF">FPL14_11425</name>
</gene>
<dbReference type="RefSeq" id="WP_182303067.1">
    <property type="nucleotide sequence ID" value="NZ_CP041969.1"/>
</dbReference>
<keyword evidence="3" id="KW-1185">Reference proteome</keyword>
<dbReference type="Proteomes" id="UP000515679">
    <property type="component" value="Chromosome"/>
</dbReference>
<name>A0A7G5BXP4_9BACL</name>
<dbReference type="Pfam" id="PF00395">
    <property type="entry name" value="SLH"/>
    <property type="match status" value="3"/>
</dbReference>
<feature type="domain" description="SLH" evidence="1">
    <location>
        <begin position="1091"/>
        <end position="1152"/>
    </location>
</feature>
<feature type="domain" description="SLH" evidence="1">
    <location>
        <begin position="1153"/>
        <end position="1219"/>
    </location>
</feature>
<evidence type="ECO:0000313" key="3">
    <source>
        <dbReference type="Proteomes" id="UP000515679"/>
    </source>
</evidence>
<dbReference type="KEGG" id="cchl:FPL14_11425"/>
<evidence type="ECO:0000313" key="2">
    <source>
        <dbReference type="EMBL" id="QMV41728.1"/>
    </source>
</evidence>
<dbReference type="PROSITE" id="PS51272">
    <property type="entry name" value="SLH"/>
    <property type="match status" value="3"/>
</dbReference>
<protein>
    <submittedName>
        <fullName evidence="2">S-layer homology domain-containing protein</fullName>
    </submittedName>
</protein>
<reference evidence="2 3" key="1">
    <citation type="submission" date="2019-07" db="EMBL/GenBank/DDBJ databases">
        <authorList>
            <person name="Kim J.K."/>
            <person name="Cheong H.-M."/>
            <person name="Choi Y."/>
            <person name="Hwang K.J."/>
            <person name="Lee S."/>
            <person name="Choi C."/>
        </authorList>
    </citation>
    <scope>NUCLEOTIDE SEQUENCE [LARGE SCALE GENOMIC DNA]</scope>
    <source>
        <strain evidence="2 3">KS 22</strain>
    </source>
</reference>
<dbReference type="InterPro" id="IPR001119">
    <property type="entry name" value="SLH_dom"/>
</dbReference>